<evidence type="ECO:0000313" key="8">
    <source>
        <dbReference type="EMBL" id="CUP34078.1"/>
    </source>
</evidence>
<dbReference type="Gene3D" id="3.40.50.150">
    <property type="entry name" value="Vaccinia Virus protein VP39"/>
    <property type="match status" value="1"/>
</dbReference>
<dbReference type="RefSeq" id="WP_002587134.1">
    <property type="nucleotide sequence ID" value="NZ_BJLB01000001.1"/>
</dbReference>
<reference evidence="8 12" key="1">
    <citation type="submission" date="2015-09" db="EMBL/GenBank/DDBJ databases">
        <authorList>
            <consortium name="Pathogen Informatics"/>
        </authorList>
    </citation>
    <scope>NUCLEOTIDE SEQUENCE [LARGE SCALE GENOMIC DNA]</scope>
    <source>
        <strain evidence="8 12">2789STDY5834865</strain>
    </source>
</reference>
<evidence type="ECO:0000313" key="12">
    <source>
        <dbReference type="Proteomes" id="UP000095512"/>
    </source>
</evidence>
<dbReference type="GO" id="GO:0009307">
    <property type="term" value="P:DNA restriction-modification system"/>
    <property type="evidence" value="ECO:0007669"/>
    <property type="project" value="UniProtKB-KW"/>
</dbReference>
<dbReference type="InterPro" id="IPR018117">
    <property type="entry name" value="C5_DNA_meth_AS"/>
</dbReference>
<name>A0A174MIJ2_9FIRM</name>
<reference evidence="10" key="5">
    <citation type="submission" date="2020-02" db="EMBL/GenBank/DDBJ databases">
        <authorList>
            <person name="Littmann E."/>
            <person name="Sorbara M."/>
        </authorList>
    </citation>
    <scope>NUCLEOTIDE SEQUENCE</scope>
    <source>
        <strain evidence="10">MSK.2.26</strain>
    </source>
</reference>
<keyword evidence="3 6" id="KW-0808">Transferase</keyword>
<dbReference type="EMBL" id="CZAB01000030">
    <property type="protein sequence ID" value="CUP34078.1"/>
    <property type="molecule type" value="Genomic_DNA"/>
</dbReference>
<dbReference type="Proteomes" id="UP000095512">
    <property type="component" value="Unassembled WGS sequence"/>
</dbReference>
<dbReference type="PROSITE" id="PS51679">
    <property type="entry name" value="SAM_MT_C5"/>
    <property type="match status" value="1"/>
</dbReference>
<dbReference type="InterPro" id="IPR029063">
    <property type="entry name" value="SAM-dependent_MTases_sf"/>
</dbReference>
<evidence type="ECO:0000256" key="6">
    <source>
        <dbReference type="PROSITE-ProRule" id="PRU01016"/>
    </source>
</evidence>
<evidence type="ECO:0000313" key="15">
    <source>
        <dbReference type="Proteomes" id="UP000719916"/>
    </source>
</evidence>
<dbReference type="EMBL" id="CP050964">
    <property type="protein sequence ID" value="QIX91576.1"/>
    <property type="molecule type" value="Genomic_DNA"/>
</dbReference>
<reference evidence="11 14" key="3">
    <citation type="submission" date="2019-11" db="EMBL/GenBank/DDBJ databases">
        <title>FDA dAtabase for Regulatory Grade micrObial Sequences (FDA-ARGOS): Supporting development and validation of Infectious Disease Dx tests.</title>
        <authorList>
            <person name="Turner S."/>
            <person name="Byrd R."/>
            <person name="Tallon L."/>
            <person name="Sadzewicz L."/>
            <person name="Vavikolanu K."/>
            <person name="Mehta A."/>
            <person name="Aluvathingal J."/>
            <person name="Nadendla S."/>
            <person name="Myers T."/>
            <person name="Yan Y."/>
            <person name="Sichtig H."/>
        </authorList>
    </citation>
    <scope>NUCLEOTIDE SEQUENCE [LARGE SCALE GENOMIC DNA]</scope>
    <source>
        <strain evidence="11 14">FDAARGOS_739</strain>
    </source>
</reference>
<feature type="region of interest" description="Disordered" evidence="7">
    <location>
        <begin position="219"/>
        <end position="239"/>
    </location>
</feature>
<keyword evidence="2 6" id="KW-0489">Methyltransferase</keyword>
<evidence type="ECO:0000256" key="5">
    <source>
        <dbReference type="ARBA" id="ARBA00022747"/>
    </source>
</evidence>
<dbReference type="SUPFAM" id="SSF53335">
    <property type="entry name" value="S-adenosyl-L-methionine-dependent methyltransferases"/>
    <property type="match status" value="1"/>
</dbReference>
<dbReference type="PANTHER" id="PTHR46098">
    <property type="entry name" value="TRNA (CYTOSINE(38)-C(5))-METHYLTRANSFERASE"/>
    <property type="match status" value="1"/>
</dbReference>
<evidence type="ECO:0000313" key="10">
    <source>
        <dbReference type="EMBL" id="NSJ45225.1"/>
    </source>
</evidence>
<keyword evidence="5" id="KW-0680">Restriction system</keyword>
<dbReference type="PANTHER" id="PTHR46098:SF1">
    <property type="entry name" value="TRNA (CYTOSINE(38)-C(5))-METHYLTRANSFERASE"/>
    <property type="match status" value="1"/>
</dbReference>
<comment type="similarity">
    <text evidence="6">Belongs to the class I-like SAM-binding methyltransferase superfamily. C5-methyltransferase family.</text>
</comment>
<evidence type="ECO:0000256" key="2">
    <source>
        <dbReference type="ARBA" id="ARBA00022603"/>
    </source>
</evidence>
<protein>
    <recommendedName>
        <fullName evidence="1">DNA (cytosine-5-)-methyltransferase</fullName>
        <ecNumber evidence="1">2.1.1.37</ecNumber>
    </recommendedName>
</protein>
<evidence type="ECO:0000313" key="11">
    <source>
        <dbReference type="EMBL" id="QIX91576.1"/>
    </source>
</evidence>
<accession>A0A174MIJ2</accession>
<evidence type="ECO:0000313" key="13">
    <source>
        <dbReference type="Proteomes" id="UP000315200"/>
    </source>
</evidence>
<evidence type="ECO:0000256" key="1">
    <source>
        <dbReference type="ARBA" id="ARBA00011975"/>
    </source>
</evidence>
<dbReference type="EMBL" id="JAAISW010000031">
    <property type="protein sequence ID" value="NSJ45225.1"/>
    <property type="molecule type" value="Genomic_DNA"/>
</dbReference>
<reference evidence="10 15" key="4">
    <citation type="journal article" date="2020" name="Cell Host Microbe">
        <title>Functional and Genomic Variation between Human-Derived Isolates of Lachnospiraceae Reveals Inter- and Intra-Species Diversity.</title>
        <authorList>
            <person name="Sorbara M.T."/>
            <person name="Littmann E.R."/>
            <person name="Fontana E."/>
            <person name="Moody T.U."/>
            <person name="Kohout C.E."/>
            <person name="Gjonbalaj M."/>
            <person name="Eaton V."/>
            <person name="Seok R."/>
            <person name="Leiner I.M."/>
            <person name="Pamer E.G."/>
        </authorList>
    </citation>
    <scope>NUCLEOTIDE SEQUENCE [LARGE SCALE GENOMIC DNA]</scope>
    <source>
        <strain evidence="10 15">MSK.2.26</strain>
    </source>
</reference>
<dbReference type="GeneID" id="57962305"/>
<dbReference type="AlphaFoldDB" id="A0A174MIJ2"/>
<dbReference type="Proteomes" id="UP000315200">
    <property type="component" value="Unassembled WGS sequence"/>
</dbReference>
<dbReference type="InterPro" id="IPR001525">
    <property type="entry name" value="C5_MeTfrase"/>
</dbReference>
<feature type="active site" evidence="6">
    <location>
        <position position="69"/>
    </location>
</feature>
<keyword evidence="4 6" id="KW-0949">S-adenosyl-L-methionine</keyword>
<evidence type="ECO:0000313" key="14">
    <source>
        <dbReference type="Proteomes" id="UP000501069"/>
    </source>
</evidence>
<dbReference type="Proteomes" id="UP000501069">
    <property type="component" value="Chromosome"/>
</dbReference>
<dbReference type="REBASE" id="391405">
    <property type="entry name" value="M.Ecl739ORF14135P"/>
</dbReference>
<evidence type="ECO:0000256" key="3">
    <source>
        <dbReference type="ARBA" id="ARBA00022679"/>
    </source>
</evidence>
<dbReference type="GO" id="GO:0032259">
    <property type="term" value="P:methylation"/>
    <property type="evidence" value="ECO:0007669"/>
    <property type="project" value="UniProtKB-KW"/>
</dbReference>
<dbReference type="Pfam" id="PF00145">
    <property type="entry name" value="DNA_methylase"/>
    <property type="match status" value="2"/>
</dbReference>
<sequence length="640" mass="69301">MGSLFDGIGGFPLAATHYGITPVWASEIEAFPMEVTRIRFPDMTHVGDITKLDGRKLPPVDVICGGSPCQDLSVAGHRRGLAGERSGLFMEQVRIVKEMRDADERRNVPAHLVRPRYMVWENVPGAFSSAEGEDFRAVLEEIVRIKDGACHVPRPDSGRWESAGGIILGNHFSLAWRVLDAQYWGVAQRRRRIFLVADFGGLTAPEILFKQESLFGNPAEVGKEGQGTAAPAQGSPDDTVGAKGITAEKENREIFAFHINQREETIDLGGVSGALLATRNMQMQTFISEKKDTQPLLCLNDQGGERLDVLEEVTPTLRAGMGGHPPLVPQTYTAGVISKGNGDCFLTPEVHTSLCGGSGQAGQGYPCILCLNDQGGSVMECSEDVSGTLRAQEHGHQPLVLATQQGGAEIGVGVCPAITAAAGMSGNNQPVLFENHGIDSRYTGPHAVAPTMSARYGTGGNNVPLVSQEAESFCIAGNIIDRQPENGGNGFGFQADIAYTLTGMDRHAVFSRQRSDEFLENEVSATQSARQHKDATDLIAQPYQQIVGTLCMDDGKGINNQYVDQDKCVVENRNLIRRLTPLECERLQGFPDGWTDIPSASDSARYKALGNSVAIPCVDFVLRGIAYFLRRIREECPDFL</sequence>
<dbReference type="PROSITE" id="PS00094">
    <property type="entry name" value="C5_MTASE_1"/>
    <property type="match status" value="1"/>
</dbReference>
<dbReference type="EC" id="2.1.1.37" evidence="1"/>
<evidence type="ECO:0000256" key="7">
    <source>
        <dbReference type="SAM" id="MobiDB-lite"/>
    </source>
</evidence>
<dbReference type="GO" id="GO:0003886">
    <property type="term" value="F:DNA (cytosine-5-)-methyltransferase activity"/>
    <property type="evidence" value="ECO:0007669"/>
    <property type="project" value="UniProtKB-EC"/>
</dbReference>
<proteinExistence type="inferred from homology"/>
<gene>
    <name evidence="8" type="primary">hhaIM_1</name>
    <name evidence="9" type="ORF">Ccl03g_53080</name>
    <name evidence="8" type="ORF">ERS852480_03124</name>
    <name evidence="11" type="ORF">FOC47_14135</name>
    <name evidence="10" type="ORF">G5B26_16880</name>
</gene>
<dbReference type="InterPro" id="IPR050750">
    <property type="entry name" value="C5-MTase"/>
</dbReference>
<reference evidence="9 13" key="2">
    <citation type="submission" date="2019-06" db="EMBL/GenBank/DDBJ databases">
        <title>Draft genome sequence of [Clostridium] clostridioforme NBRC 113352.</title>
        <authorList>
            <person name="Miura T."/>
            <person name="Furukawa M."/>
            <person name="Shimamura M."/>
            <person name="Ohyama Y."/>
            <person name="Yamazoe A."/>
            <person name="Kawasaki H."/>
        </authorList>
    </citation>
    <scope>NUCLEOTIDE SEQUENCE [LARGE SCALE GENOMIC DNA]</scope>
    <source>
        <strain evidence="9 13">NBRC 113352</strain>
    </source>
</reference>
<evidence type="ECO:0000313" key="9">
    <source>
        <dbReference type="EMBL" id="GEA39595.1"/>
    </source>
</evidence>
<dbReference type="Proteomes" id="UP000719916">
    <property type="component" value="Unassembled WGS sequence"/>
</dbReference>
<organism evidence="8 12">
    <name type="scientific">Enterocloster clostridioformis</name>
    <dbReference type="NCBI Taxonomy" id="1531"/>
    <lineage>
        <taxon>Bacteria</taxon>
        <taxon>Bacillati</taxon>
        <taxon>Bacillota</taxon>
        <taxon>Clostridia</taxon>
        <taxon>Lachnospirales</taxon>
        <taxon>Lachnospiraceae</taxon>
        <taxon>Enterocloster</taxon>
    </lineage>
</organism>
<dbReference type="Gene3D" id="3.90.120.30">
    <property type="match status" value="1"/>
</dbReference>
<dbReference type="EMBL" id="BJLB01000001">
    <property type="protein sequence ID" value="GEA39595.1"/>
    <property type="molecule type" value="Genomic_DNA"/>
</dbReference>
<evidence type="ECO:0000256" key="4">
    <source>
        <dbReference type="ARBA" id="ARBA00022691"/>
    </source>
</evidence>